<dbReference type="EMBL" id="CADCUX010000665">
    <property type="protein sequence ID" value="CAA9438614.1"/>
    <property type="molecule type" value="Genomic_DNA"/>
</dbReference>
<protein>
    <submittedName>
        <fullName evidence="2">Putative lipoprotein transmembrane</fullName>
    </submittedName>
</protein>
<evidence type="ECO:0000256" key="1">
    <source>
        <dbReference type="SAM" id="SignalP"/>
    </source>
</evidence>
<sequence length="164" mass="18800">MRKYLSSMSMLALLAACASNPFNAYDLQPGGTRQAVLDRLGNPTRSVAIPGGERLQYSLQPYGHFAWMVDLDSVGRVVRARQVLNANEFNRITPGQWTRADVEREFGPPARIDATSSWDGPIMTYRWRDVDRSDMFYWVYLDRNNVVQRAHQGMDFVNLPNERN</sequence>
<keyword evidence="2" id="KW-0472">Membrane</keyword>
<accession>A0A6J4QAR6</accession>
<name>A0A6J4QAR6_9BURK</name>
<reference evidence="2" key="1">
    <citation type="submission" date="2020-02" db="EMBL/GenBank/DDBJ databases">
        <authorList>
            <person name="Meier V. D."/>
        </authorList>
    </citation>
    <scope>NUCLEOTIDE SEQUENCE</scope>
    <source>
        <strain evidence="2">AVDCRST_MAG51</strain>
    </source>
</reference>
<gene>
    <name evidence="2" type="ORF">AVDCRST_MAG51-3073</name>
</gene>
<keyword evidence="2" id="KW-0449">Lipoprotein</keyword>
<evidence type="ECO:0000313" key="2">
    <source>
        <dbReference type="EMBL" id="CAA9438614.1"/>
    </source>
</evidence>
<feature type="chain" id="PRO_5027043073" evidence="1">
    <location>
        <begin position="25"/>
        <end position="164"/>
    </location>
</feature>
<feature type="signal peptide" evidence="1">
    <location>
        <begin position="1"/>
        <end position="24"/>
    </location>
</feature>
<proteinExistence type="predicted"/>
<keyword evidence="1" id="KW-0732">Signal</keyword>
<dbReference type="PROSITE" id="PS51257">
    <property type="entry name" value="PROKAR_LIPOPROTEIN"/>
    <property type="match status" value="1"/>
</dbReference>
<dbReference type="AlphaFoldDB" id="A0A6J4QAR6"/>
<organism evidence="2">
    <name type="scientific">uncultured Ramlibacter sp</name>
    <dbReference type="NCBI Taxonomy" id="260755"/>
    <lineage>
        <taxon>Bacteria</taxon>
        <taxon>Pseudomonadati</taxon>
        <taxon>Pseudomonadota</taxon>
        <taxon>Betaproteobacteria</taxon>
        <taxon>Burkholderiales</taxon>
        <taxon>Comamonadaceae</taxon>
        <taxon>Ramlibacter</taxon>
        <taxon>environmental samples</taxon>
    </lineage>
</organism>
<keyword evidence="2" id="KW-0812">Transmembrane</keyword>